<dbReference type="InterPro" id="IPR013762">
    <property type="entry name" value="Integrase-like_cat_sf"/>
</dbReference>
<dbReference type="PROSITE" id="PS51898">
    <property type="entry name" value="TYR_RECOMBINASE"/>
    <property type="match status" value="1"/>
</dbReference>
<name>A0A250DTZ8_9BURK</name>
<keyword evidence="1" id="KW-0229">DNA integration</keyword>
<dbReference type="GO" id="GO:0003677">
    <property type="term" value="F:DNA binding"/>
    <property type="evidence" value="ECO:0007669"/>
    <property type="project" value="InterPro"/>
</dbReference>
<dbReference type="EMBL" id="CP023284">
    <property type="protein sequence ID" value="ATA57836.1"/>
    <property type="molecule type" value="Genomic_DNA"/>
</dbReference>
<dbReference type="SUPFAM" id="SSF56349">
    <property type="entry name" value="DNA breaking-rejoining enzymes"/>
    <property type="match status" value="1"/>
</dbReference>
<dbReference type="InterPro" id="IPR002104">
    <property type="entry name" value="Integrase_catalytic"/>
</dbReference>
<dbReference type="Proteomes" id="UP000217154">
    <property type="component" value="Chromosome"/>
</dbReference>
<organism evidence="4 5">
    <name type="scientific">Variovorax boronicumulans</name>
    <dbReference type="NCBI Taxonomy" id="436515"/>
    <lineage>
        <taxon>Bacteria</taxon>
        <taxon>Pseudomonadati</taxon>
        <taxon>Pseudomonadota</taxon>
        <taxon>Betaproteobacteria</taxon>
        <taxon>Burkholderiales</taxon>
        <taxon>Comamonadaceae</taxon>
        <taxon>Variovorax</taxon>
    </lineage>
</organism>
<dbReference type="PANTHER" id="PTHR30349:SF94">
    <property type="entry name" value="INTEGRASE_RECOMBINASE HI_1414-RELATED"/>
    <property type="match status" value="1"/>
</dbReference>
<dbReference type="InterPro" id="IPR011010">
    <property type="entry name" value="DNA_brk_join_enz"/>
</dbReference>
<dbReference type="Gene3D" id="1.10.443.10">
    <property type="entry name" value="Intergrase catalytic core"/>
    <property type="match status" value="1"/>
</dbReference>
<feature type="domain" description="Tyr recombinase" evidence="3">
    <location>
        <begin position="156"/>
        <end position="333"/>
    </location>
</feature>
<gene>
    <name evidence="4" type="ORF">CKY39_20480</name>
</gene>
<evidence type="ECO:0000256" key="2">
    <source>
        <dbReference type="ARBA" id="ARBA00023172"/>
    </source>
</evidence>
<protein>
    <submittedName>
        <fullName evidence="4">Integrase</fullName>
    </submittedName>
</protein>
<evidence type="ECO:0000259" key="3">
    <source>
        <dbReference type="PROSITE" id="PS51898"/>
    </source>
</evidence>
<dbReference type="GO" id="GO:0015074">
    <property type="term" value="P:DNA integration"/>
    <property type="evidence" value="ECO:0007669"/>
    <property type="project" value="UniProtKB-KW"/>
</dbReference>
<dbReference type="Pfam" id="PF00589">
    <property type="entry name" value="Phage_integrase"/>
    <property type="match status" value="1"/>
</dbReference>
<dbReference type="KEGG" id="vbo:CKY39_20480"/>
<evidence type="ECO:0000313" key="4">
    <source>
        <dbReference type="EMBL" id="ATA57836.1"/>
    </source>
</evidence>
<dbReference type="AlphaFoldDB" id="A0A250DTZ8"/>
<evidence type="ECO:0000256" key="1">
    <source>
        <dbReference type="ARBA" id="ARBA00022908"/>
    </source>
</evidence>
<reference evidence="4 5" key="1">
    <citation type="submission" date="2017-09" db="EMBL/GenBank/DDBJ databases">
        <title>The diverse metabolic capabilities of V. boronicumulans make it an excellent choice for continued studies on novel biodegradation.</title>
        <authorList>
            <person name="Sun S."/>
        </authorList>
    </citation>
    <scope>NUCLEOTIDE SEQUENCE [LARGE SCALE GENOMIC DNA]</scope>
    <source>
        <strain evidence="4 5">J1</strain>
    </source>
</reference>
<dbReference type="InterPro" id="IPR050090">
    <property type="entry name" value="Tyrosine_recombinase_XerCD"/>
</dbReference>
<evidence type="ECO:0000313" key="5">
    <source>
        <dbReference type="Proteomes" id="UP000217154"/>
    </source>
</evidence>
<dbReference type="PANTHER" id="PTHR30349">
    <property type="entry name" value="PHAGE INTEGRASE-RELATED"/>
    <property type="match status" value="1"/>
</dbReference>
<sequence length="347" mass="39595">MARIRIQEEGVVVHTETETFDREPAAKLWMKNREAELSKPGALEKLRAPDPTFAEAIQKYINESRKGIGKTKAQVLATVAATSLAKRRGSTITSADWVQFAKDLGVQPQTVGNYLSHIAAVYQLARPAWNYQLDPEVINDARKVCKSLGLTSRSRERDRRPTLEELDKLMVHFGLVKRKDAIPMQLIICYAIFSTRRQEEITRQVFEDLDEQHAEIWVRDMKHPGEKFGNDVRCHLVPEAQAIIVNRRISTEQAGRIFPHNGESISTSFTRACALLGIEDLHFHDLRHDGISRLFEMGWNIPTVAGVSGHRSWSSLRRYTHIRQRGDKYASWPWLEKLGIKKAAAEH</sequence>
<proteinExistence type="predicted"/>
<keyword evidence="2" id="KW-0233">DNA recombination</keyword>
<accession>A0A250DTZ8</accession>
<dbReference type="GO" id="GO:0006310">
    <property type="term" value="P:DNA recombination"/>
    <property type="evidence" value="ECO:0007669"/>
    <property type="project" value="UniProtKB-KW"/>
</dbReference>